<accession>G4ST10</accession>
<dbReference type="AlphaFoldDB" id="G4ST10"/>
<dbReference type="Gene3D" id="1.10.760.10">
    <property type="entry name" value="Cytochrome c-like domain"/>
    <property type="match status" value="1"/>
</dbReference>
<evidence type="ECO:0000313" key="6">
    <source>
        <dbReference type="EMBL" id="CCE22720.1"/>
    </source>
</evidence>
<dbReference type="Proteomes" id="UP000008315">
    <property type="component" value="Chromosome"/>
</dbReference>
<evidence type="ECO:0000256" key="3">
    <source>
        <dbReference type="ARBA" id="ARBA00023004"/>
    </source>
</evidence>
<evidence type="ECO:0000256" key="2">
    <source>
        <dbReference type="ARBA" id="ARBA00022723"/>
    </source>
</evidence>
<name>G4ST10_META2</name>
<dbReference type="Pfam" id="PF00034">
    <property type="entry name" value="Cytochrom_C"/>
    <property type="match status" value="1"/>
</dbReference>
<evidence type="ECO:0000256" key="4">
    <source>
        <dbReference type="PROSITE-ProRule" id="PRU00433"/>
    </source>
</evidence>
<reference evidence="7" key="1">
    <citation type="journal article" date="2012" name="J. Bacteriol.">
        <title>Genome sequence of the haloalkaliphilic methanotrophic bacterium Methylomicrobium alcaliphilum 20Z.</title>
        <authorList>
            <person name="Vuilleumier S."/>
            <person name="Khmelenina V.N."/>
            <person name="Bringel F."/>
            <person name="Reshetnikov A.S."/>
            <person name="Lajus A."/>
            <person name="Mangenot S."/>
            <person name="Rouy Z."/>
            <person name="Op den Camp H.J."/>
            <person name="Jetten M.S."/>
            <person name="Dispirito A.A."/>
            <person name="Dunfield P."/>
            <person name="Klotz M.G."/>
            <person name="Semrau J.D."/>
            <person name="Stein L.Y."/>
            <person name="Barbe V."/>
            <person name="Medigue C."/>
            <person name="Trotsenko Y.A."/>
            <person name="Kalyuzhnaya M.G."/>
        </authorList>
    </citation>
    <scope>NUCLEOTIDE SEQUENCE [LARGE SCALE GENOMIC DNA]</scope>
    <source>
        <strain evidence="7">DSM 19304 / NCIMB 14124 / VKM B-2133 / 20Z</strain>
    </source>
</reference>
<gene>
    <name evidence="6" type="ordered locus">MEALZ_1026</name>
</gene>
<dbReference type="PATRIC" id="fig|271065.3.peg.1051"/>
<keyword evidence="2 4" id="KW-0479">Metal-binding</keyword>
<dbReference type="RefSeq" id="WP_014147519.1">
    <property type="nucleotide sequence ID" value="NC_016112.1"/>
</dbReference>
<dbReference type="EMBL" id="FO082060">
    <property type="protein sequence ID" value="CCE22720.1"/>
    <property type="molecule type" value="Genomic_DNA"/>
</dbReference>
<dbReference type="PROSITE" id="PS51007">
    <property type="entry name" value="CYTC"/>
    <property type="match status" value="1"/>
</dbReference>
<sequence>MTKSQPLLGFGQYAVLVPLLITACAANTGPIRQQGKQLAFDRDKGNCLACHAIEDGESPGNIGPPLSDLSTRFKTRQQLKQQLRDASVFNPETSMPPYGRNKILTDEELDHVVDYLWSLE</sequence>
<dbReference type="GO" id="GO:0009055">
    <property type="term" value="F:electron transfer activity"/>
    <property type="evidence" value="ECO:0007669"/>
    <property type="project" value="InterPro"/>
</dbReference>
<dbReference type="NCBIfam" id="TIGR04485">
    <property type="entry name" value="thiosulf_SoxX"/>
    <property type="match status" value="1"/>
</dbReference>
<dbReference type="InterPro" id="IPR036909">
    <property type="entry name" value="Cyt_c-like_dom_sf"/>
</dbReference>
<proteinExistence type="predicted"/>
<evidence type="ECO:0000256" key="1">
    <source>
        <dbReference type="ARBA" id="ARBA00022617"/>
    </source>
</evidence>
<dbReference type="KEGG" id="mah:MEALZ_1026"/>
<keyword evidence="7" id="KW-1185">Reference proteome</keyword>
<feature type="domain" description="Cytochrome c" evidence="5">
    <location>
        <begin position="30"/>
        <end position="120"/>
    </location>
</feature>
<evidence type="ECO:0000313" key="7">
    <source>
        <dbReference type="Proteomes" id="UP000008315"/>
    </source>
</evidence>
<dbReference type="GO" id="GO:0020037">
    <property type="term" value="F:heme binding"/>
    <property type="evidence" value="ECO:0007669"/>
    <property type="project" value="InterPro"/>
</dbReference>
<evidence type="ECO:0000259" key="5">
    <source>
        <dbReference type="PROSITE" id="PS51007"/>
    </source>
</evidence>
<dbReference type="GO" id="GO:0046872">
    <property type="term" value="F:metal ion binding"/>
    <property type="evidence" value="ECO:0007669"/>
    <property type="project" value="UniProtKB-KW"/>
</dbReference>
<dbReference type="PROSITE" id="PS51257">
    <property type="entry name" value="PROKAR_LIPOPROTEIN"/>
    <property type="match status" value="1"/>
</dbReference>
<dbReference type="HOGENOM" id="CLU_114042_1_0_6"/>
<keyword evidence="1 4" id="KW-0349">Heme</keyword>
<protein>
    <submittedName>
        <fullName evidence="6">Monoheme cytochrome SoxX (Sulfur oxidation)</fullName>
    </submittedName>
</protein>
<dbReference type="STRING" id="1091494.MEALZ_1026"/>
<keyword evidence="3 4" id="KW-0408">Iron</keyword>
<dbReference type="InterPro" id="IPR009056">
    <property type="entry name" value="Cyt_c-like_dom"/>
</dbReference>
<dbReference type="InterPro" id="IPR030999">
    <property type="entry name" value="Thiosulf_SoxX"/>
</dbReference>
<dbReference type="SUPFAM" id="SSF46626">
    <property type="entry name" value="Cytochrome c"/>
    <property type="match status" value="1"/>
</dbReference>
<organism evidence="6 7">
    <name type="scientific">Methylotuvimicrobium alcaliphilum (strain DSM 19304 / NCIMB 14124 / VKM B-2133 / 20Z)</name>
    <name type="common">Methylomicrobium alcaliphilum</name>
    <dbReference type="NCBI Taxonomy" id="1091494"/>
    <lineage>
        <taxon>Bacteria</taxon>
        <taxon>Pseudomonadati</taxon>
        <taxon>Pseudomonadota</taxon>
        <taxon>Gammaproteobacteria</taxon>
        <taxon>Methylococcales</taxon>
        <taxon>Methylococcaceae</taxon>
        <taxon>Methylotuvimicrobium</taxon>
    </lineage>
</organism>